<evidence type="ECO:0008006" key="9">
    <source>
        <dbReference type="Google" id="ProtNLM"/>
    </source>
</evidence>
<keyword evidence="8" id="KW-1185">Reference proteome</keyword>
<evidence type="ECO:0000256" key="6">
    <source>
        <dbReference type="SAM" id="Phobius"/>
    </source>
</evidence>
<dbReference type="GO" id="GO:0055085">
    <property type="term" value="P:transmembrane transport"/>
    <property type="evidence" value="ECO:0007669"/>
    <property type="project" value="TreeGrafter"/>
</dbReference>
<organism evidence="7 8">
    <name type="scientific">Mesobacillus selenatarsenatis (strain DSM 18680 / JCM 14380 / FERM P-15431 / SF-1)</name>
    <dbReference type="NCBI Taxonomy" id="1321606"/>
    <lineage>
        <taxon>Bacteria</taxon>
        <taxon>Bacillati</taxon>
        <taxon>Bacillota</taxon>
        <taxon>Bacilli</taxon>
        <taxon>Bacillales</taxon>
        <taxon>Bacillaceae</taxon>
        <taxon>Mesobacillus</taxon>
    </lineage>
</organism>
<dbReference type="OrthoDB" id="9774361at2"/>
<evidence type="ECO:0000256" key="3">
    <source>
        <dbReference type="ARBA" id="ARBA00022692"/>
    </source>
</evidence>
<keyword evidence="3 6" id="KW-0812">Transmembrane</keyword>
<dbReference type="EMBL" id="BASE01000131">
    <property type="protein sequence ID" value="GAM16526.1"/>
    <property type="molecule type" value="Genomic_DNA"/>
</dbReference>
<comment type="similarity">
    <text evidence="2">Belongs to the autoinducer-2 exporter (AI-2E) (TC 2.A.86) family.</text>
</comment>
<accession>A0A0A8XEG3</accession>
<evidence type="ECO:0000256" key="5">
    <source>
        <dbReference type="ARBA" id="ARBA00023136"/>
    </source>
</evidence>
<evidence type="ECO:0000313" key="8">
    <source>
        <dbReference type="Proteomes" id="UP000031014"/>
    </source>
</evidence>
<name>A0A0A8XEG3_MESS1</name>
<dbReference type="AlphaFoldDB" id="A0A0A8XEG3"/>
<feature type="transmembrane region" description="Helical" evidence="6">
    <location>
        <begin position="139"/>
        <end position="167"/>
    </location>
</feature>
<dbReference type="PANTHER" id="PTHR21716:SF68">
    <property type="entry name" value="TRANSPORT PROTEIN YTVI-RELATED"/>
    <property type="match status" value="1"/>
</dbReference>
<sequence>MWKKWVWIAVIAAVVFFLVPYSLPLIFAVLTAVMLEGMVQWIMKRFSFKRLQAVIGVFISYVLLLGVIGYNLVSIIAHQAVSLSERTPTFVRDIYRTAILPLMGKWEFYSKNFPGEVIDQIEATIEKNINTLDSFLQQFIAGIINLLTAIPGFMIEFLVYLIALFLFSLELPNLKLKLESHLKEQTRQKVFLVGSQLNKAGIGFLKAQVILSLVTFIMAMAGLNILGVKYTGLLSLLIVIVDILPILGTGSVLVPWAVIAILQDNHFLGIGLIILFLIITVVRRVIEPKIYSSNLGISPLASLISMYIGLKLLGLSGIFIGPIIVIIYDTLRKANVIRLNFKI</sequence>
<keyword evidence="5 6" id="KW-0472">Membrane</keyword>
<evidence type="ECO:0000313" key="7">
    <source>
        <dbReference type="EMBL" id="GAM16526.1"/>
    </source>
</evidence>
<dbReference type="Pfam" id="PF01594">
    <property type="entry name" value="AI-2E_transport"/>
    <property type="match status" value="1"/>
</dbReference>
<feature type="transmembrane region" description="Helical" evidence="6">
    <location>
        <begin position="209"/>
        <end position="227"/>
    </location>
</feature>
<comment type="caution">
    <text evidence="7">The sequence shown here is derived from an EMBL/GenBank/DDBJ whole genome shotgun (WGS) entry which is preliminary data.</text>
</comment>
<comment type="subcellular location">
    <subcellularLocation>
        <location evidence="1">Membrane</location>
        <topology evidence="1">Multi-pass membrane protein</topology>
    </subcellularLocation>
</comment>
<feature type="transmembrane region" description="Helical" evidence="6">
    <location>
        <begin position="54"/>
        <end position="77"/>
    </location>
</feature>
<gene>
    <name evidence="7" type="ORF">SAMD00020551_4739</name>
</gene>
<feature type="transmembrane region" description="Helical" evidence="6">
    <location>
        <begin position="306"/>
        <end position="328"/>
    </location>
</feature>
<dbReference type="InterPro" id="IPR014227">
    <property type="entry name" value="YtvI-like"/>
</dbReference>
<dbReference type="PANTHER" id="PTHR21716">
    <property type="entry name" value="TRANSMEMBRANE PROTEIN"/>
    <property type="match status" value="1"/>
</dbReference>
<evidence type="ECO:0000256" key="2">
    <source>
        <dbReference type="ARBA" id="ARBA00009773"/>
    </source>
</evidence>
<feature type="transmembrane region" description="Helical" evidence="6">
    <location>
        <begin position="233"/>
        <end position="259"/>
    </location>
</feature>
<keyword evidence="4 6" id="KW-1133">Transmembrane helix</keyword>
<reference evidence="7 8" key="1">
    <citation type="submission" date="2013-06" db="EMBL/GenBank/DDBJ databases">
        <title>Whole genome shotgun sequence of Bacillus selenatarsenatis SF-1.</title>
        <authorList>
            <person name="Kuroda M."/>
            <person name="Sei K."/>
            <person name="Yamashita M."/>
            <person name="Ike M."/>
        </authorList>
    </citation>
    <scope>NUCLEOTIDE SEQUENCE [LARGE SCALE GENOMIC DNA]</scope>
    <source>
        <strain evidence="7 8">SF-1</strain>
    </source>
</reference>
<dbReference type="RefSeq" id="WP_041968116.1">
    <property type="nucleotide sequence ID" value="NZ_BASE01000131.1"/>
</dbReference>
<evidence type="ECO:0000256" key="4">
    <source>
        <dbReference type="ARBA" id="ARBA00022989"/>
    </source>
</evidence>
<dbReference type="STRING" id="1321606.SAMD00020551_4739"/>
<proteinExistence type="inferred from homology"/>
<dbReference type="GO" id="GO:0016020">
    <property type="term" value="C:membrane"/>
    <property type="evidence" value="ECO:0007669"/>
    <property type="project" value="UniProtKB-SubCell"/>
</dbReference>
<dbReference type="NCBIfam" id="TIGR02872">
    <property type="entry name" value="spore_ytvI"/>
    <property type="match status" value="1"/>
</dbReference>
<protein>
    <recommendedName>
        <fullName evidence="9">Sporulation integral membrane protein YtvI</fullName>
    </recommendedName>
</protein>
<feature type="transmembrane region" description="Helical" evidence="6">
    <location>
        <begin position="6"/>
        <end position="33"/>
    </location>
</feature>
<dbReference type="InterPro" id="IPR002549">
    <property type="entry name" value="AI-2E-like"/>
</dbReference>
<dbReference type="Proteomes" id="UP000031014">
    <property type="component" value="Unassembled WGS sequence"/>
</dbReference>
<feature type="transmembrane region" description="Helical" evidence="6">
    <location>
        <begin position="266"/>
        <end position="286"/>
    </location>
</feature>
<evidence type="ECO:0000256" key="1">
    <source>
        <dbReference type="ARBA" id="ARBA00004141"/>
    </source>
</evidence>